<dbReference type="EMBL" id="JBBMES010000003">
    <property type="protein sequence ID" value="MEQ2534312.1"/>
    <property type="molecule type" value="Genomic_DNA"/>
</dbReference>
<name>A0ABV1GLU1_9FIRM</name>
<keyword evidence="4" id="KW-0067">ATP-binding</keyword>
<evidence type="ECO:0000313" key="7">
    <source>
        <dbReference type="Proteomes" id="UP001480973"/>
    </source>
</evidence>
<evidence type="ECO:0000313" key="6">
    <source>
        <dbReference type="EMBL" id="MEQ2534312.1"/>
    </source>
</evidence>
<keyword evidence="7" id="KW-1185">Reference proteome</keyword>
<feature type="domain" description="UvrD-like helicase C-terminal" evidence="5">
    <location>
        <begin position="4"/>
        <end position="39"/>
    </location>
</feature>
<dbReference type="Proteomes" id="UP001480973">
    <property type="component" value="Unassembled WGS sequence"/>
</dbReference>
<keyword evidence="6" id="KW-0269">Exonuclease</keyword>
<organism evidence="6 7">
    <name type="scientific">Lachnospira intestinalis</name>
    <dbReference type="NCBI Taxonomy" id="3133158"/>
    <lineage>
        <taxon>Bacteria</taxon>
        <taxon>Bacillati</taxon>
        <taxon>Bacillota</taxon>
        <taxon>Clostridia</taxon>
        <taxon>Lachnospirales</taxon>
        <taxon>Lachnospiraceae</taxon>
        <taxon>Lachnospira</taxon>
    </lineage>
</organism>
<keyword evidence="2" id="KW-0378">Hydrolase</keyword>
<evidence type="ECO:0000256" key="3">
    <source>
        <dbReference type="ARBA" id="ARBA00022806"/>
    </source>
</evidence>
<dbReference type="InterPro" id="IPR014017">
    <property type="entry name" value="DNA_helicase_UvrD-like_C"/>
</dbReference>
<dbReference type="Gene3D" id="3.40.50.300">
    <property type="entry name" value="P-loop containing nucleotide triphosphate hydrolases"/>
    <property type="match status" value="1"/>
</dbReference>
<dbReference type="InterPro" id="IPR027417">
    <property type="entry name" value="P-loop_NTPase"/>
</dbReference>
<accession>A0ABV1GLU1</accession>
<keyword evidence="6" id="KW-0540">Nuclease</keyword>
<gene>
    <name evidence="6" type="ORF">WMO38_04215</name>
</gene>
<evidence type="ECO:0000256" key="2">
    <source>
        <dbReference type="ARBA" id="ARBA00022801"/>
    </source>
</evidence>
<evidence type="ECO:0000256" key="1">
    <source>
        <dbReference type="ARBA" id="ARBA00022741"/>
    </source>
</evidence>
<dbReference type="GO" id="GO:0004527">
    <property type="term" value="F:exonuclease activity"/>
    <property type="evidence" value="ECO:0007669"/>
    <property type="project" value="UniProtKB-KW"/>
</dbReference>
<sequence>MLSHFALFSAQDEDGEYNVVKVMTIHTSKGLEFDTVFVPVDCINNSRILIKGETEQMLPKLKFDVGDIVRHKVFGVGEIIKIDNITQTYEIQFRNIRGTRRIMFRAELEKISQPD</sequence>
<evidence type="ECO:0000256" key="4">
    <source>
        <dbReference type="ARBA" id="ARBA00022840"/>
    </source>
</evidence>
<proteinExistence type="predicted"/>
<dbReference type="Pfam" id="PF13361">
    <property type="entry name" value="UvrD_C"/>
    <property type="match status" value="1"/>
</dbReference>
<keyword evidence="3" id="KW-0347">Helicase</keyword>
<reference evidence="6 7" key="1">
    <citation type="submission" date="2024-03" db="EMBL/GenBank/DDBJ databases">
        <title>Human intestinal bacterial collection.</title>
        <authorList>
            <person name="Pauvert C."/>
            <person name="Hitch T.C.A."/>
            <person name="Clavel T."/>
        </authorList>
    </citation>
    <scope>NUCLEOTIDE SEQUENCE [LARGE SCALE GENOMIC DNA]</scope>
    <source>
        <strain evidence="6 7">CLA-JM-H10</strain>
    </source>
</reference>
<evidence type="ECO:0000259" key="5">
    <source>
        <dbReference type="Pfam" id="PF13361"/>
    </source>
</evidence>
<comment type="caution">
    <text evidence="6">The sequence shown here is derived from an EMBL/GenBank/DDBJ whole genome shotgun (WGS) entry which is preliminary data.</text>
</comment>
<protein>
    <submittedName>
        <fullName evidence="6">3'-5' exonuclease</fullName>
    </submittedName>
</protein>
<dbReference type="SUPFAM" id="SSF52540">
    <property type="entry name" value="P-loop containing nucleoside triphosphate hydrolases"/>
    <property type="match status" value="1"/>
</dbReference>
<keyword evidence="1" id="KW-0547">Nucleotide-binding</keyword>